<feature type="domain" description="Neurotransmitter-gated ion-channel transmembrane" evidence="14">
    <location>
        <begin position="233"/>
        <end position="315"/>
    </location>
</feature>
<evidence type="ECO:0000259" key="13">
    <source>
        <dbReference type="Pfam" id="PF02931"/>
    </source>
</evidence>
<feature type="transmembrane region" description="Helical" evidence="11">
    <location>
        <begin position="291"/>
        <end position="309"/>
    </location>
</feature>
<comment type="subcellular location">
    <subcellularLocation>
        <location evidence="2">Cell membrane</location>
    </subcellularLocation>
    <subcellularLocation>
        <location evidence="1">Membrane</location>
        <topology evidence="1">Multi-pass membrane protein</topology>
    </subcellularLocation>
</comment>
<evidence type="ECO:0008006" key="17">
    <source>
        <dbReference type="Google" id="ProtNLM"/>
    </source>
</evidence>
<evidence type="ECO:0000259" key="14">
    <source>
        <dbReference type="Pfam" id="PF02932"/>
    </source>
</evidence>
<dbReference type="InterPro" id="IPR036734">
    <property type="entry name" value="Neur_chan_lig-bd_sf"/>
</dbReference>
<dbReference type="RefSeq" id="WP_199024260.1">
    <property type="nucleotide sequence ID" value="NZ_JAELVR010000004.1"/>
</dbReference>
<accession>A0A8J7LZN1</accession>
<evidence type="ECO:0000256" key="6">
    <source>
        <dbReference type="ARBA" id="ARBA00022729"/>
    </source>
</evidence>
<feature type="signal peptide" evidence="12">
    <location>
        <begin position="1"/>
        <end position="26"/>
    </location>
</feature>
<evidence type="ECO:0000256" key="10">
    <source>
        <dbReference type="ARBA" id="ARBA00023303"/>
    </source>
</evidence>
<dbReference type="SUPFAM" id="SSF63712">
    <property type="entry name" value="Nicotinic receptor ligand binding domain-like"/>
    <property type="match status" value="1"/>
</dbReference>
<dbReference type="InterPro" id="IPR038050">
    <property type="entry name" value="Neuro_actylchol_rec"/>
</dbReference>
<evidence type="ECO:0000256" key="1">
    <source>
        <dbReference type="ARBA" id="ARBA00004141"/>
    </source>
</evidence>
<feature type="domain" description="Neurotransmitter-gated ion-channel ligand-binding" evidence="13">
    <location>
        <begin position="39"/>
        <end position="172"/>
    </location>
</feature>
<evidence type="ECO:0000313" key="15">
    <source>
        <dbReference type="EMBL" id="MBJ6371411.1"/>
    </source>
</evidence>
<keyword evidence="16" id="KW-1185">Reference proteome</keyword>
<feature type="transmembrane region" description="Helical" evidence="11">
    <location>
        <begin position="227"/>
        <end position="247"/>
    </location>
</feature>
<evidence type="ECO:0000256" key="5">
    <source>
        <dbReference type="ARBA" id="ARBA00022692"/>
    </source>
</evidence>
<keyword evidence="3" id="KW-0813">Transport</keyword>
<evidence type="ECO:0000256" key="11">
    <source>
        <dbReference type="SAM" id="Phobius"/>
    </source>
</evidence>
<reference evidence="15" key="1">
    <citation type="submission" date="2020-12" db="EMBL/GenBank/DDBJ databases">
        <title>Sedimentitalea sp. nov., isolated from sand in Incheon.</title>
        <authorList>
            <person name="Kim W."/>
        </authorList>
    </citation>
    <scope>NUCLEOTIDE SEQUENCE</scope>
    <source>
        <strain evidence="15">CAU 1593</strain>
    </source>
</reference>
<dbReference type="InterPro" id="IPR036719">
    <property type="entry name" value="Neuro-gated_channel_TM_sf"/>
</dbReference>
<proteinExistence type="predicted"/>
<keyword evidence="5 11" id="KW-0812">Transmembrane</keyword>
<organism evidence="15 16">
    <name type="scientific">Sedimentitalea arenosa</name>
    <dbReference type="NCBI Taxonomy" id="2798803"/>
    <lineage>
        <taxon>Bacteria</taxon>
        <taxon>Pseudomonadati</taxon>
        <taxon>Pseudomonadota</taxon>
        <taxon>Alphaproteobacteria</taxon>
        <taxon>Rhodobacterales</taxon>
        <taxon>Paracoccaceae</taxon>
        <taxon>Sedimentitalea</taxon>
    </lineage>
</organism>
<keyword evidence="6 12" id="KW-0732">Signal</keyword>
<feature type="transmembrane region" description="Helical" evidence="11">
    <location>
        <begin position="259"/>
        <end position="279"/>
    </location>
</feature>
<dbReference type="InterPro" id="IPR006201">
    <property type="entry name" value="Neur_channel"/>
</dbReference>
<dbReference type="InterPro" id="IPR006028">
    <property type="entry name" value="GABAA/Glycine_rcpt"/>
</dbReference>
<dbReference type="CDD" id="cd19050">
    <property type="entry name" value="LGIC_TM_bact"/>
    <property type="match status" value="1"/>
</dbReference>
<dbReference type="Proteomes" id="UP000619079">
    <property type="component" value="Unassembled WGS sequence"/>
</dbReference>
<dbReference type="SUPFAM" id="SSF90112">
    <property type="entry name" value="Neurotransmitter-gated ion-channel transmembrane pore"/>
    <property type="match status" value="1"/>
</dbReference>
<dbReference type="Pfam" id="PF02932">
    <property type="entry name" value="Neur_chan_memb"/>
    <property type="match status" value="1"/>
</dbReference>
<keyword evidence="7 11" id="KW-1133">Transmembrane helix</keyword>
<dbReference type="AlphaFoldDB" id="A0A8J7LZN1"/>
<evidence type="ECO:0000256" key="8">
    <source>
        <dbReference type="ARBA" id="ARBA00023065"/>
    </source>
</evidence>
<dbReference type="EMBL" id="JAELVR010000004">
    <property type="protein sequence ID" value="MBJ6371411.1"/>
    <property type="molecule type" value="Genomic_DNA"/>
</dbReference>
<feature type="transmembrane region" description="Helical" evidence="11">
    <location>
        <begin position="330"/>
        <end position="347"/>
    </location>
</feature>
<evidence type="ECO:0000256" key="2">
    <source>
        <dbReference type="ARBA" id="ARBA00004236"/>
    </source>
</evidence>
<feature type="chain" id="PRO_5035297717" description="Neurotransmitter-gated ion-channel ligand-binding domain-containing protein" evidence="12">
    <location>
        <begin position="27"/>
        <end position="348"/>
    </location>
</feature>
<keyword evidence="8" id="KW-0406">Ion transport</keyword>
<dbReference type="PANTHER" id="PTHR18945">
    <property type="entry name" value="NEUROTRANSMITTER GATED ION CHANNEL"/>
    <property type="match status" value="1"/>
</dbReference>
<comment type="caution">
    <text evidence="15">The sequence shown here is derived from an EMBL/GenBank/DDBJ whole genome shotgun (WGS) entry which is preliminary data.</text>
</comment>
<keyword evidence="4" id="KW-1003">Cell membrane</keyword>
<dbReference type="GO" id="GO:0004888">
    <property type="term" value="F:transmembrane signaling receptor activity"/>
    <property type="evidence" value="ECO:0007669"/>
    <property type="project" value="InterPro"/>
</dbReference>
<dbReference type="GO" id="GO:0005230">
    <property type="term" value="F:extracellular ligand-gated monoatomic ion channel activity"/>
    <property type="evidence" value="ECO:0007669"/>
    <property type="project" value="InterPro"/>
</dbReference>
<evidence type="ECO:0000256" key="9">
    <source>
        <dbReference type="ARBA" id="ARBA00023136"/>
    </source>
</evidence>
<evidence type="ECO:0000256" key="12">
    <source>
        <dbReference type="SAM" id="SignalP"/>
    </source>
</evidence>
<dbReference type="Gene3D" id="1.20.58.390">
    <property type="entry name" value="Neurotransmitter-gated ion-channel transmembrane domain"/>
    <property type="match status" value="1"/>
</dbReference>
<dbReference type="InterPro" id="IPR006202">
    <property type="entry name" value="Neur_chan_lig-bd"/>
</dbReference>
<keyword evidence="9 11" id="KW-0472">Membrane</keyword>
<dbReference type="Pfam" id="PF02931">
    <property type="entry name" value="Neur_chan_LBD"/>
    <property type="match status" value="1"/>
</dbReference>
<evidence type="ECO:0000256" key="3">
    <source>
        <dbReference type="ARBA" id="ARBA00022448"/>
    </source>
</evidence>
<dbReference type="InterPro" id="IPR006029">
    <property type="entry name" value="Neurotrans-gated_channel_TM"/>
</dbReference>
<protein>
    <recommendedName>
        <fullName evidence="17">Neurotransmitter-gated ion-channel ligand-binding domain-containing protein</fullName>
    </recommendedName>
</protein>
<evidence type="ECO:0000313" key="16">
    <source>
        <dbReference type="Proteomes" id="UP000619079"/>
    </source>
</evidence>
<dbReference type="GO" id="GO:0005886">
    <property type="term" value="C:plasma membrane"/>
    <property type="evidence" value="ECO:0007669"/>
    <property type="project" value="UniProtKB-SubCell"/>
</dbReference>
<evidence type="ECO:0000256" key="4">
    <source>
        <dbReference type="ARBA" id="ARBA00022475"/>
    </source>
</evidence>
<name>A0A8J7LZN1_9RHOB</name>
<evidence type="ECO:0000256" key="7">
    <source>
        <dbReference type="ARBA" id="ARBA00022989"/>
    </source>
</evidence>
<sequence length="348" mass="39124">MRHFLFAVFALLLSVGGFLLPAGAWAQDAVAPNACVPPSYRNDVRPDPDGEPTEVTIGMLIADLVAISDVDQSISVDVVLRMRWTDPRLAAYEGCKLPISAIWFPELILKNSGRMFSRWPETVSIEEGGRVTYQQRVSGSFSTYHKLEGYPFDPVEISLRFYPLDWSIEKLVFKDDPGFTGSAPLLNISDWRLLSVEAAVQTQDINGFHQTRASYELKITAARYTSYYFWKIMLPISMIVVMSWFAFWIDPKEFGTQIGLSATSVLTMVAFIFATTNLLPRLGYFTMLDKYVAASTVFVFIALFQSLATGYMTSQGRHALALRLDRISRVVFPLGFIVTCVMFYTALV</sequence>
<dbReference type="PRINTS" id="PR00253">
    <property type="entry name" value="GABAARECEPTR"/>
</dbReference>
<gene>
    <name evidence="15" type="ORF">JF290_07715</name>
</gene>
<dbReference type="Gene3D" id="2.70.170.10">
    <property type="entry name" value="Neurotransmitter-gated ion-channel ligand-binding domain"/>
    <property type="match status" value="1"/>
</dbReference>
<keyword evidence="10" id="KW-0407">Ion channel</keyword>